<dbReference type="GO" id="GO:0003677">
    <property type="term" value="F:DNA binding"/>
    <property type="evidence" value="ECO:0007669"/>
    <property type="project" value="UniProtKB-KW"/>
</dbReference>
<keyword evidence="6" id="KW-0539">Nucleus</keyword>
<keyword evidence="11" id="KW-1185">Reference proteome</keyword>
<dbReference type="PROSITE" id="PS51519">
    <property type="entry name" value="RWP_RK"/>
    <property type="match status" value="1"/>
</dbReference>
<reference evidence="10" key="3">
    <citation type="submission" date="2020-12" db="UniProtKB">
        <authorList>
            <consortium name="EnsemblPlants"/>
        </authorList>
    </citation>
    <scope>IDENTIFICATION</scope>
</reference>
<feature type="compositionally biased region" description="Polar residues" evidence="7">
    <location>
        <begin position="48"/>
        <end position="67"/>
    </location>
</feature>
<keyword evidence="5" id="KW-0804">Transcription</keyword>
<dbReference type="InterPro" id="IPR044607">
    <property type="entry name" value="RKD-like"/>
</dbReference>
<dbReference type="PANTHER" id="PTHR46373">
    <property type="entry name" value="PROTEIN RKD4"/>
    <property type="match status" value="1"/>
</dbReference>
<dbReference type="Pfam" id="PF02042">
    <property type="entry name" value="RWP-RK"/>
    <property type="match status" value="1"/>
</dbReference>
<reference evidence="9 11" key="1">
    <citation type="journal article" date="2008" name="Science">
        <title>The Physcomitrella genome reveals evolutionary insights into the conquest of land by plants.</title>
        <authorList>
            <person name="Rensing S."/>
            <person name="Lang D."/>
            <person name="Zimmer A."/>
            <person name="Terry A."/>
            <person name="Salamov A."/>
            <person name="Shapiro H."/>
            <person name="Nishiyama T."/>
            <person name="Perroud P.-F."/>
            <person name="Lindquist E."/>
            <person name="Kamisugi Y."/>
            <person name="Tanahashi T."/>
            <person name="Sakakibara K."/>
            <person name="Fujita T."/>
            <person name="Oishi K."/>
            <person name="Shin-I T."/>
            <person name="Kuroki Y."/>
            <person name="Toyoda A."/>
            <person name="Suzuki Y."/>
            <person name="Hashimoto A."/>
            <person name="Yamaguchi K."/>
            <person name="Sugano A."/>
            <person name="Kohara Y."/>
            <person name="Fujiyama A."/>
            <person name="Anterola A."/>
            <person name="Aoki S."/>
            <person name="Ashton N."/>
            <person name="Barbazuk W.B."/>
            <person name="Barker E."/>
            <person name="Bennetzen J."/>
            <person name="Bezanilla M."/>
            <person name="Blankenship R."/>
            <person name="Cho S.H."/>
            <person name="Dutcher S."/>
            <person name="Estelle M."/>
            <person name="Fawcett J.A."/>
            <person name="Gundlach H."/>
            <person name="Hanada K."/>
            <person name="Heyl A."/>
            <person name="Hicks K.A."/>
            <person name="Hugh J."/>
            <person name="Lohr M."/>
            <person name="Mayer K."/>
            <person name="Melkozernov A."/>
            <person name="Murata T."/>
            <person name="Nelson D."/>
            <person name="Pils B."/>
            <person name="Prigge M."/>
            <person name="Reiss B."/>
            <person name="Renner T."/>
            <person name="Rombauts S."/>
            <person name="Rushton P."/>
            <person name="Sanderfoot A."/>
            <person name="Schween G."/>
            <person name="Shiu S.-H."/>
            <person name="Stueber K."/>
            <person name="Theodoulou F.L."/>
            <person name="Tu H."/>
            <person name="Van de Peer Y."/>
            <person name="Verrier P.J."/>
            <person name="Waters E."/>
            <person name="Wood A."/>
            <person name="Yang L."/>
            <person name="Cove D."/>
            <person name="Cuming A."/>
            <person name="Hasebe M."/>
            <person name="Lucas S."/>
            <person name="Mishler D.B."/>
            <person name="Reski R."/>
            <person name="Grigoriev I."/>
            <person name="Quatrano R.S."/>
            <person name="Boore J.L."/>
        </authorList>
    </citation>
    <scope>NUCLEOTIDE SEQUENCE [LARGE SCALE GENOMIC DNA]</scope>
    <source>
        <strain evidence="10 11">cv. Gransden 2004</strain>
    </source>
</reference>
<proteinExistence type="predicted"/>
<dbReference type="PaxDb" id="3218-PP1S250_38V6.1"/>
<evidence type="ECO:0000313" key="10">
    <source>
        <dbReference type="EnsemblPlants" id="Pp3c15_9360V3.1"/>
    </source>
</evidence>
<dbReference type="EnsemblPlants" id="Pp3c15_9360V3.1">
    <property type="protein sequence ID" value="Pp3c15_9360V3.1"/>
    <property type="gene ID" value="Pp3c15_9360"/>
</dbReference>
<evidence type="ECO:0000256" key="5">
    <source>
        <dbReference type="ARBA" id="ARBA00023163"/>
    </source>
</evidence>
<comment type="function">
    <text evidence="1">Putative transcription factor.</text>
</comment>
<evidence type="ECO:0000256" key="2">
    <source>
        <dbReference type="ARBA" id="ARBA00023015"/>
    </source>
</evidence>
<evidence type="ECO:0000313" key="9">
    <source>
        <dbReference type="EMBL" id="PNR39260.1"/>
    </source>
</evidence>
<evidence type="ECO:0000256" key="1">
    <source>
        <dbReference type="ARBA" id="ARBA00004049"/>
    </source>
</evidence>
<protein>
    <recommendedName>
        <fullName evidence="8">RWP-RK domain-containing protein</fullName>
    </recommendedName>
</protein>
<dbReference type="EMBL" id="ABEU02000015">
    <property type="protein sequence ID" value="PNR39260.1"/>
    <property type="molecule type" value="Genomic_DNA"/>
</dbReference>
<dbReference type="PANTHER" id="PTHR46373:SF31">
    <property type="entry name" value="RWP-RK DOMAIN-CONTAINING PROTEIN"/>
    <property type="match status" value="1"/>
</dbReference>
<feature type="region of interest" description="Disordered" evidence="7">
    <location>
        <begin position="351"/>
        <end position="385"/>
    </location>
</feature>
<evidence type="ECO:0000256" key="3">
    <source>
        <dbReference type="ARBA" id="ARBA00023054"/>
    </source>
</evidence>
<keyword evidence="3" id="KW-0175">Coiled coil</keyword>
<dbReference type="GO" id="GO:0003700">
    <property type="term" value="F:DNA-binding transcription factor activity"/>
    <property type="evidence" value="ECO:0007669"/>
    <property type="project" value="InterPro"/>
</dbReference>
<name>A0A2K1JCK1_PHYPA</name>
<reference evidence="9 11" key="2">
    <citation type="journal article" date="2018" name="Plant J.">
        <title>The Physcomitrella patens chromosome-scale assembly reveals moss genome structure and evolution.</title>
        <authorList>
            <person name="Lang D."/>
            <person name="Ullrich K.K."/>
            <person name="Murat F."/>
            <person name="Fuchs J."/>
            <person name="Jenkins J."/>
            <person name="Haas F.B."/>
            <person name="Piednoel M."/>
            <person name="Gundlach H."/>
            <person name="Van Bel M."/>
            <person name="Meyberg R."/>
            <person name="Vives C."/>
            <person name="Morata J."/>
            <person name="Symeonidi A."/>
            <person name="Hiss M."/>
            <person name="Muchero W."/>
            <person name="Kamisugi Y."/>
            <person name="Saleh O."/>
            <person name="Blanc G."/>
            <person name="Decker E.L."/>
            <person name="van Gessel N."/>
            <person name="Grimwood J."/>
            <person name="Hayes R.D."/>
            <person name="Graham S.W."/>
            <person name="Gunter L.E."/>
            <person name="McDaniel S.F."/>
            <person name="Hoernstein S.N.W."/>
            <person name="Larsson A."/>
            <person name="Li F.W."/>
            <person name="Perroud P.F."/>
            <person name="Phillips J."/>
            <person name="Ranjan P."/>
            <person name="Rokshar D.S."/>
            <person name="Rothfels C.J."/>
            <person name="Schneider L."/>
            <person name="Shu S."/>
            <person name="Stevenson D.W."/>
            <person name="Thummler F."/>
            <person name="Tillich M."/>
            <person name="Villarreal Aguilar J.C."/>
            <person name="Widiez T."/>
            <person name="Wong G.K."/>
            <person name="Wymore A."/>
            <person name="Zhang Y."/>
            <person name="Zimmer A.D."/>
            <person name="Quatrano R.S."/>
            <person name="Mayer K.F.X."/>
            <person name="Goodstein D."/>
            <person name="Casacuberta J.M."/>
            <person name="Vandepoele K."/>
            <person name="Reski R."/>
            <person name="Cuming A.C."/>
            <person name="Tuskan G.A."/>
            <person name="Maumus F."/>
            <person name="Salse J."/>
            <person name="Schmutz J."/>
            <person name="Rensing S.A."/>
        </authorList>
    </citation>
    <scope>NUCLEOTIDE SEQUENCE [LARGE SCALE GENOMIC DNA]</scope>
    <source>
        <strain evidence="10 11">cv. Gransden 2004</strain>
    </source>
</reference>
<organism evidence="9">
    <name type="scientific">Physcomitrium patens</name>
    <name type="common">Spreading-leaved earth moss</name>
    <name type="synonym">Physcomitrella patens</name>
    <dbReference type="NCBI Taxonomy" id="3218"/>
    <lineage>
        <taxon>Eukaryota</taxon>
        <taxon>Viridiplantae</taxon>
        <taxon>Streptophyta</taxon>
        <taxon>Embryophyta</taxon>
        <taxon>Bryophyta</taxon>
        <taxon>Bryophytina</taxon>
        <taxon>Bryopsida</taxon>
        <taxon>Funariidae</taxon>
        <taxon>Funariales</taxon>
        <taxon>Funariaceae</taxon>
        <taxon>Physcomitrium</taxon>
    </lineage>
</organism>
<evidence type="ECO:0000259" key="8">
    <source>
        <dbReference type="PROSITE" id="PS51519"/>
    </source>
</evidence>
<evidence type="ECO:0000256" key="4">
    <source>
        <dbReference type="ARBA" id="ARBA00023125"/>
    </source>
</evidence>
<gene>
    <name evidence="10" type="primary">LOC112292373</name>
    <name evidence="9" type="ORF">PHYPA_019538</name>
</gene>
<dbReference type="AlphaFoldDB" id="A0A2K1JCK1"/>
<evidence type="ECO:0000313" key="11">
    <source>
        <dbReference type="Proteomes" id="UP000006727"/>
    </source>
</evidence>
<dbReference type="Proteomes" id="UP000006727">
    <property type="component" value="Chromosome 15"/>
</dbReference>
<dbReference type="Gramene" id="Pp3c15_9360V3.1">
    <property type="protein sequence ID" value="Pp3c15_9360V3.1"/>
    <property type="gene ID" value="Pp3c15_9360"/>
</dbReference>
<accession>A0A2K1JCK1</accession>
<feature type="domain" description="RWP-RK" evidence="8">
    <location>
        <begin position="390"/>
        <end position="474"/>
    </location>
</feature>
<sequence length="691" mass="74843">MGNKQLVAIVNPTKAPLSGNGCLDAEISGSASPMRLLGVHQKPKSKSDTAINNYNLPPTSCSPDSNGIGTESPRIGPRFMHLGHYKPPYRSNHSKLATEPSTQGLKIAIPPADPPSLSFQEDRFCSFHADYATERLAGSLPPLETSRMNYINGKAMMCGGRDGHGTSTHFSPNPTPSPAELAQMLVRSSSHPHPRMQQQHAGYGGGAMPTIPGVVQCNRSATSTPNANGGFQSFASAMHSRLPMMPNNNVNMHCPHGATTNIALLAQFLASQLRAFVPAEEAAHPAVDVTNFSPSRENKYCSQLKNANPRISIPPPKVCNGPTAEKENYPEALGTIVENGSPKDFTGIVKLPVSGSHDKDESSSSANVNTTVAPSSDGVDSEHPNGHSDLVFLVNRRSKRGVGTHHLKLSDLSTYFHLSVVEAAKKLGVSQTTLKKACRKFGLKRWPGRKVRSLESTIHGLEHTIAVGQGAGLEELTEAYMRSEVSKLQQEMNQLVHGTPAQHSPAVRTADLYKRLYSRGWRSKYHNSSRHDLDLSNTIHENRPSELVQSAKKATETMTKIVNSACKVLEGGQANKSRAERLVLCEDSLNQQNQTTCVSAVKELDNGDQLRESRKETAFEEPSTPVNVPVHNGAGVNCANDNAEKSCPEKVIPKEKEIIFPERSPKRPKRECRTAAEGAVRQGLRSSTCAM</sequence>
<evidence type="ECO:0000256" key="6">
    <source>
        <dbReference type="ARBA" id="ARBA00023242"/>
    </source>
</evidence>
<evidence type="ECO:0000256" key="7">
    <source>
        <dbReference type="SAM" id="MobiDB-lite"/>
    </source>
</evidence>
<keyword evidence="4" id="KW-0238">DNA-binding</keyword>
<feature type="region of interest" description="Disordered" evidence="7">
    <location>
        <begin position="43"/>
        <end position="67"/>
    </location>
</feature>
<keyword evidence="2" id="KW-0805">Transcription regulation</keyword>
<dbReference type="InterPro" id="IPR003035">
    <property type="entry name" value="RWP-RK_dom"/>
</dbReference>